<keyword evidence="10" id="KW-0175">Coiled coil</keyword>
<name>A0A2U2AQ66_9GAMM</name>
<dbReference type="HAMAP" id="MF_00237">
    <property type="entry name" value="TatB"/>
    <property type="match status" value="1"/>
</dbReference>
<keyword evidence="2 9" id="KW-0813">Transport</keyword>
<evidence type="ECO:0000256" key="6">
    <source>
        <dbReference type="ARBA" id="ARBA00022989"/>
    </source>
</evidence>
<evidence type="ECO:0000313" key="14">
    <source>
        <dbReference type="Proteomes" id="UP000245217"/>
    </source>
</evidence>
<dbReference type="EMBL" id="QEWV01000005">
    <property type="protein sequence ID" value="PWD91648.1"/>
    <property type="molecule type" value="Genomic_DNA"/>
</dbReference>
<evidence type="ECO:0000256" key="7">
    <source>
        <dbReference type="ARBA" id="ARBA00023010"/>
    </source>
</evidence>
<comment type="subcellular location">
    <subcellularLocation>
        <location evidence="9">Cell membrane</location>
        <topology evidence="9">Single-pass membrane protein</topology>
    </subcellularLocation>
    <subcellularLocation>
        <location evidence="1">Membrane</location>
        <topology evidence="1">Single-pass membrane protein</topology>
    </subcellularLocation>
</comment>
<organism evidence="11 13">
    <name type="scientific">Ignatzschineria cameli</name>
    <dbReference type="NCBI Taxonomy" id="2182793"/>
    <lineage>
        <taxon>Bacteria</taxon>
        <taxon>Pseudomonadati</taxon>
        <taxon>Pseudomonadota</taxon>
        <taxon>Gammaproteobacteria</taxon>
        <taxon>Cardiobacteriales</taxon>
        <taxon>Ignatzschineriaceae</taxon>
        <taxon>Ignatzschineria</taxon>
    </lineage>
</organism>
<evidence type="ECO:0000313" key="11">
    <source>
        <dbReference type="EMBL" id="PWD85759.1"/>
    </source>
</evidence>
<comment type="subunit">
    <text evidence="9">The Tat system comprises two distinct complexes: a TatABC complex, containing multiple copies of TatA, TatB and TatC subunits, and a separate TatA complex, containing only TatA subunits. Substrates initially bind to the TatABC complex, which probably triggers association of the separate TatA complex to form the active translocon.</text>
</comment>
<keyword evidence="5 9" id="KW-0653">Protein transport</keyword>
<proteinExistence type="inferred from homology"/>
<dbReference type="PANTHER" id="PTHR33162:SF1">
    <property type="entry name" value="SEC-INDEPENDENT PROTEIN TRANSLOCASE PROTEIN TATA, CHLOROPLASTIC"/>
    <property type="match status" value="1"/>
</dbReference>
<evidence type="ECO:0000256" key="8">
    <source>
        <dbReference type="ARBA" id="ARBA00023136"/>
    </source>
</evidence>
<reference evidence="11" key="1">
    <citation type="journal article" date="2018" name="Genome Announc.">
        <title>Ignatzschineria cameli sp. nov., isolated from necrotic foot tissue of dromedaries (Camelus dromedarius) and associated maggots (Wohlfahrtia species) in Dubai.</title>
        <authorList>
            <person name="Tsang C.C."/>
            <person name="Tang J.Y."/>
            <person name="Fong J.Y."/>
            <person name="Kinne J."/>
            <person name="Lee H.H."/>
            <person name="Joseph M."/>
            <person name="Jose S."/>
            <person name="Schuster R.K."/>
            <person name="Tang Y."/>
            <person name="Sivakumar S."/>
            <person name="Chen J.H."/>
            <person name="Teng J.L."/>
            <person name="Lau S.K."/>
            <person name="Wernery U."/>
            <person name="Woo P.C."/>
        </authorList>
    </citation>
    <scope>NUCLEOTIDE SEQUENCE</scope>
    <source>
        <strain evidence="11">UAE-HKU57</strain>
        <strain evidence="12">UAE-HKU58</strain>
    </source>
</reference>
<keyword evidence="14" id="KW-1185">Reference proteome</keyword>
<evidence type="ECO:0000256" key="1">
    <source>
        <dbReference type="ARBA" id="ARBA00004167"/>
    </source>
</evidence>
<dbReference type="GO" id="GO:0033281">
    <property type="term" value="C:TAT protein transport complex"/>
    <property type="evidence" value="ECO:0007669"/>
    <property type="project" value="UniProtKB-UniRule"/>
</dbReference>
<dbReference type="AlphaFoldDB" id="A0A2U2AQ66"/>
<dbReference type="EMBL" id="QEWW01000004">
    <property type="protein sequence ID" value="PWD85759.1"/>
    <property type="molecule type" value="Genomic_DNA"/>
</dbReference>
<dbReference type="RefSeq" id="WP_109201779.1">
    <property type="nucleotide sequence ID" value="NZ_QEWS01000005.1"/>
</dbReference>
<keyword evidence="8 9" id="KW-0472">Membrane</keyword>
<dbReference type="Gene3D" id="1.20.5.3310">
    <property type="match status" value="1"/>
</dbReference>
<dbReference type="Pfam" id="PF02416">
    <property type="entry name" value="TatA_B_E"/>
    <property type="match status" value="1"/>
</dbReference>
<keyword evidence="6 9" id="KW-1133">Transmembrane helix</keyword>
<dbReference type="InterPro" id="IPR018448">
    <property type="entry name" value="TatB"/>
</dbReference>
<dbReference type="InterPro" id="IPR003369">
    <property type="entry name" value="TatA/B/E"/>
</dbReference>
<dbReference type="NCBIfam" id="TIGR01410">
    <property type="entry name" value="tatB"/>
    <property type="match status" value="1"/>
</dbReference>
<dbReference type="GO" id="GO:0043953">
    <property type="term" value="P:protein transport by the Tat complex"/>
    <property type="evidence" value="ECO:0007669"/>
    <property type="project" value="UniProtKB-UniRule"/>
</dbReference>
<keyword evidence="3 9" id="KW-1003">Cell membrane</keyword>
<dbReference type="PRINTS" id="PR01506">
    <property type="entry name" value="TATBPROTEIN"/>
</dbReference>
<comment type="similarity">
    <text evidence="9">Belongs to the TatB family.</text>
</comment>
<dbReference type="Proteomes" id="UP000245059">
    <property type="component" value="Unassembled WGS sequence"/>
</dbReference>
<sequence>MFGISSTEFLIILVIALVVIGPQKLPEMIRTVGKWVGKIQHFTKSIKNDLTNELELDEIKRSIEELKQSSELQKLKSEIDSTKSELTQSLRKVESTVLDTQSQVENEVKKVDRYLDISEKPESVAKESGKKSVIKDDTIDDEEFFDLELDDAFLEGEAEFIADAAEGAVMTAPPKNYGQRLVASPSDELDSHALIARIVRMRQAEIAAQENDKVALQFALMEAKEARNLLSQDEIRRRMTLRQLELNR</sequence>
<evidence type="ECO:0000256" key="4">
    <source>
        <dbReference type="ARBA" id="ARBA00022692"/>
    </source>
</evidence>
<dbReference type="PANTHER" id="PTHR33162">
    <property type="entry name" value="SEC-INDEPENDENT PROTEIN TRANSLOCASE PROTEIN TATA, CHLOROPLASTIC"/>
    <property type="match status" value="1"/>
</dbReference>
<gene>
    <name evidence="9 11" type="primary">tatB</name>
    <name evidence="11" type="ORF">DC077_06915</name>
    <name evidence="12" type="ORF">DC078_06535</name>
</gene>
<keyword evidence="4 9" id="KW-0812">Transmembrane</keyword>
<evidence type="ECO:0000256" key="10">
    <source>
        <dbReference type="SAM" id="Coils"/>
    </source>
</evidence>
<comment type="function">
    <text evidence="9">Part of the twin-arginine translocation (Tat) system that transports large folded proteins containing a characteristic twin-arginine motif in their signal peptide across membranes. Together with TatC, TatB is part of a receptor directly interacting with Tat signal peptides. TatB may form an oligomeric binding site that transiently accommodates folded Tat precursor proteins before their translocation.</text>
</comment>
<comment type="caution">
    <text evidence="11">The sequence shown here is derived from an EMBL/GenBank/DDBJ whole genome shotgun (WGS) entry which is preliminary data.</text>
</comment>
<accession>A0A2U2AQ66</accession>
<feature type="coiled-coil region" evidence="10">
    <location>
        <begin position="56"/>
        <end position="92"/>
    </location>
</feature>
<keyword evidence="7 9" id="KW-0811">Translocation</keyword>
<protein>
    <recommendedName>
        <fullName evidence="9">Sec-independent protein translocase protein TatB</fullName>
    </recommendedName>
</protein>
<evidence type="ECO:0000313" key="13">
    <source>
        <dbReference type="Proteomes" id="UP000245059"/>
    </source>
</evidence>
<evidence type="ECO:0000256" key="5">
    <source>
        <dbReference type="ARBA" id="ARBA00022927"/>
    </source>
</evidence>
<evidence type="ECO:0000256" key="3">
    <source>
        <dbReference type="ARBA" id="ARBA00022475"/>
    </source>
</evidence>
<dbReference type="OrthoDB" id="9816005at2"/>
<evidence type="ECO:0000313" key="12">
    <source>
        <dbReference type="EMBL" id="PWD91648.1"/>
    </source>
</evidence>
<evidence type="ECO:0000256" key="2">
    <source>
        <dbReference type="ARBA" id="ARBA00022448"/>
    </source>
</evidence>
<dbReference type="GO" id="GO:0008320">
    <property type="term" value="F:protein transmembrane transporter activity"/>
    <property type="evidence" value="ECO:0007669"/>
    <property type="project" value="UniProtKB-UniRule"/>
</dbReference>
<dbReference type="Proteomes" id="UP000245217">
    <property type="component" value="Unassembled WGS sequence"/>
</dbReference>
<evidence type="ECO:0000256" key="9">
    <source>
        <dbReference type="HAMAP-Rule" id="MF_00237"/>
    </source>
</evidence>
<reference evidence="13 14" key="2">
    <citation type="submission" date="2018-05" db="EMBL/GenBank/DDBJ databases">
        <title>Ignatzschineria dubaiensis sp. nov., isolated from necrotic foot tissues of dromedaries (Camelus dromedarius) and associated maggots in Dubai, United Arab Emirates.</title>
        <authorList>
            <person name="Tsang C.C."/>
            <person name="Tang J.Y.M."/>
            <person name="Fong J.Y.H."/>
            <person name="Kinne J."/>
            <person name="Lee H.H."/>
            <person name="Joseph M."/>
            <person name="Jose S."/>
            <person name="Schuster R.K."/>
            <person name="Tang Y."/>
            <person name="Sivakumar S."/>
            <person name="Chen J.H.K."/>
            <person name="Teng J.L.L."/>
            <person name="Lau S.K.P."/>
            <person name="Wernery U."/>
            <person name="Woo P.C.Y."/>
        </authorList>
    </citation>
    <scope>NUCLEOTIDE SEQUENCE [LARGE SCALE GENOMIC DNA]</scope>
    <source>
        <strain evidence="13">UAE-HKU57</strain>
        <strain evidence="14">UAE-HKU58</strain>
    </source>
</reference>